<dbReference type="GO" id="GO:0018580">
    <property type="term" value="F:nitronate monooxygenase activity"/>
    <property type="evidence" value="ECO:0007669"/>
    <property type="project" value="InterPro"/>
</dbReference>
<comment type="similarity">
    <text evidence="1">Belongs to the nitronate monooxygenase family. NMO class I subfamily.</text>
</comment>
<evidence type="ECO:0000256" key="3">
    <source>
        <dbReference type="ARBA" id="ARBA00022643"/>
    </source>
</evidence>
<sequence length="324" mass="34399">MSLPTQLADKLALPVICSPMFILSNPEMVIEQCKAGLVGSFPALNARPAEKLDEWITQIQRELEKYQAEHPDAKVGPFAVNQICHSSNERLAHDVEVCVKHKVPIVITSLRAPTDVVDAIHSYGGLVFHDVINVRHAKKALSAGVDGLILVSAGAGGHAGALSPFALLTEIRGFYDGTVILAGSLTKGHHILSAEVMGADLAYMGTRFIATREANADQAYKEMVTTSSAADVVYTNLFTGVHGNYLRGSIENAGLDPENLGTSDPSKMQFSDTGSKSKAWKDIWGAGQGVGSITSITTVAETAADLKAEYAAARARFGMPVGKP</sequence>
<evidence type="ECO:0000256" key="5">
    <source>
        <dbReference type="ARBA" id="ARBA00023033"/>
    </source>
</evidence>
<dbReference type="KEGG" id="hmi:soil367_09470"/>
<keyword evidence="2" id="KW-0285">Flavoprotein</keyword>
<dbReference type="PANTHER" id="PTHR42747">
    <property type="entry name" value="NITRONATE MONOOXYGENASE-RELATED"/>
    <property type="match status" value="1"/>
</dbReference>
<proteinExistence type="inferred from homology"/>
<keyword evidence="4" id="KW-0560">Oxidoreductase</keyword>
<organism evidence="6 7">
    <name type="scientific">Hydrocarboniclastica marina</name>
    <dbReference type="NCBI Taxonomy" id="2259620"/>
    <lineage>
        <taxon>Bacteria</taxon>
        <taxon>Pseudomonadati</taxon>
        <taxon>Pseudomonadota</taxon>
        <taxon>Gammaproteobacteria</taxon>
        <taxon>Alteromonadales</taxon>
        <taxon>Alteromonadaceae</taxon>
        <taxon>Hydrocarboniclastica</taxon>
    </lineage>
</organism>
<dbReference type="InterPro" id="IPR013785">
    <property type="entry name" value="Aldolase_TIM"/>
</dbReference>
<dbReference type="OrthoDB" id="9778912at2"/>
<evidence type="ECO:0000256" key="1">
    <source>
        <dbReference type="ARBA" id="ARBA00009881"/>
    </source>
</evidence>
<name>A0A4V1D8R8_9ALTE</name>
<gene>
    <name evidence="6" type="ORF">soil367_09470</name>
</gene>
<dbReference type="PANTHER" id="PTHR42747:SF4">
    <property type="entry name" value="BLR1330 PROTEIN"/>
    <property type="match status" value="1"/>
</dbReference>
<dbReference type="CDD" id="cd04730">
    <property type="entry name" value="NPD_like"/>
    <property type="match status" value="1"/>
</dbReference>
<evidence type="ECO:0000313" key="6">
    <source>
        <dbReference type="EMBL" id="QCF26140.1"/>
    </source>
</evidence>
<dbReference type="Gene3D" id="3.20.20.70">
    <property type="entry name" value="Aldolase class I"/>
    <property type="match status" value="1"/>
</dbReference>
<evidence type="ECO:0000313" key="7">
    <source>
        <dbReference type="Proteomes" id="UP000298049"/>
    </source>
</evidence>
<dbReference type="SUPFAM" id="SSF51412">
    <property type="entry name" value="Inosine monophosphate dehydrogenase (IMPDH)"/>
    <property type="match status" value="1"/>
</dbReference>
<evidence type="ECO:0000256" key="4">
    <source>
        <dbReference type="ARBA" id="ARBA00023002"/>
    </source>
</evidence>
<dbReference type="InterPro" id="IPR004136">
    <property type="entry name" value="NMO"/>
</dbReference>
<keyword evidence="3" id="KW-0288">FMN</keyword>
<dbReference type="EMBL" id="CP031093">
    <property type="protein sequence ID" value="QCF26140.1"/>
    <property type="molecule type" value="Genomic_DNA"/>
</dbReference>
<dbReference type="Pfam" id="PF03060">
    <property type="entry name" value="NMO"/>
    <property type="match status" value="1"/>
</dbReference>
<evidence type="ECO:0000256" key="2">
    <source>
        <dbReference type="ARBA" id="ARBA00022630"/>
    </source>
</evidence>
<reference evidence="6 7" key="1">
    <citation type="submission" date="2018-07" db="EMBL/GenBank/DDBJ databases">
        <title>Marsedoiliclastica nanhaica gen. nov. sp. nov., a novel marine hydrocarbonoclastic bacterium isolated from an in-situ enriched hydrocarbon-degrading consortium in deep-sea sediment.</title>
        <authorList>
            <person name="Dong C."/>
            <person name="Ma T."/>
            <person name="Liu R."/>
            <person name="Shao Z."/>
        </authorList>
    </citation>
    <scope>NUCLEOTIDE SEQUENCE [LARGE SCALE GENOMIC DNA]</scope>
    <source>
        <strain evidence="7">soil36-7</strain>
    </source>
</reference>
<dbReference type="RefSeq" id="WP_136548862.1">
    <property type="nucleotide sequence ID" value="NZ_CP031093.1"/>
</dbReference>
<protein>
    <submittedName>
        <fullName evidence="6">Nitronate monooxygenase</fullName>
    </submittedName>
</protein>
<keyword evidence="5 6" id="KW-0503">Monooxygenase</keyword>
<accession>A0A4V1D8R8</accession>
<dbReference type="FunFam" id="3.20.20.70:FF:000210">
    <property type="entry name" value="2-nitropropane dioxygenase"/>
    <property type="match status" value="1"/>
</dbReference>
<keyword evidence="7" id="KW-1185">Reference proteome</keyword>
<dbReference type="AlphaFoldDB" id="A0A4V1D8R8"/>
<dbReference type="Proteomes" id="UP000298049">
    <property type="component" value="Chromosome"/>
</dbReference>